<dbReference type="GO" id="GO:0005886">
    <property type="term" value="C:plasma membrane"/>
    <property type="evidence" value="ECO:0007669"/>
    <property type="project" value="UniProtKB-SubCell"/>
</dbReference>
<evidence type="ECO:0000256" key="2">
    <source>
        <dbReference type="ARBA" id="ARBA00022475"/>
    </source>
</evidence>
<feature type="domain" description="UPAR/Ly6" evidence="9">
    <location>
        <begin position="9"/>
        <end position="94"/>
    </location>
</feature>
<name>A0A8T1RXR7_CHESE</name>
<comment type="caution">
    <text evidence="10">The sequence shown here is derived from an EMBL/GenBank/DDBJ whole genome shotgun (WGS) entry which is preliminary data.</text>
</comment>
<dbReference type="AlphaFoldDB" id="A0A8T1RXR7"/>
<keyword evidence="3" id="KW-0336">GPI-anchor</keyword>
<evidence type="ECO:0000256" key="6">
    <source>
        <dbReference type="ARBA" id="ARBA00023180"/>
    </source>
</evidence>
<dbReference type="InterPro" id="IPR045860">
    <property type="entry name" value="Snake_toxin-like_sf"/>
</dbReference>
<dbReference type="Pfam" id="PF00021">
    <property type="entry name" value="UPAR_LY6"/>
    <property type="match status" value="1"/>
</dbReference>
<keyword evidence="11" id="KW-1185">Reference proteome</keyword>
<evidence type="ECO:0000256" key="8">
    <source>
        <dbReference type="SAM" id="MobiDB-lite"/>
    </source>
</evidence>
<dbReference type="GO" id="GO:0030154">
    <property type="term" value="P:cell differentiation"/>
    <property type="evidence" value="ECO:0007669"/>
    <property type="project" value="UniProtKB-ARBA"/>
</dbReference>
<protein>
    <submittedName>
        <fullName evidence="10">LY6/PLAUR domain containing 5</fullName>
    </submittedName>
</protein>
<feature type="non-terminal residue" evidence="10">
    <location>
        <position position="1"/>
    </location>
</feature>
<comment type="subcellular location">
    <subcellularLocation>
        <location evidence="1">Cell membrane</location>
        <topology evidence="1">Lipid-anchor</topology>
        <topology evidence="1">GPI-anchor</topology>
    </subcellularLocation>
</comment>
<feature type="region of interest" description="Disordered" evidence="8">
    <location>
        <begin position="96"/>
        <end position="116"/>
    </location>
</feature>
<organism evidence="10 11">
    <name type="scientific">Chelydra serpentina</name>
    <name type="common">Snapping turtle</name>
    <name type="synonym">Testudo serpentina</name>
    <dbReference type="NCBI Taxonomy" id="8475"/>
    <lineage>
        <taxon>Eukaryota</taxon>
        <taxon>Metazoa</taxon>
        <taxon>Chordata</taxon>
        <taxon>Craniata</taxon>
        <taxon>Vertebrata</taxon>
        <taxon>Euteleostomi</taxon>
        <taxon>Archelosauria</taxon>
        <taxon>Testudinata</taxon>
        <taxon>Testudines</taxon>
        <taxon>Cryptodira</taxon>
        <taxon>Durocryptodira</taxon>
        <taxon>Americhelydia</taxon>
        <taxon>Chelydroidea</taxon>
        <taxon>Chelydridae</taxon>
        <taxon>Chelydra</taxon>
    </lineage>
</organism>
<evidence type="ECO:0000256" key="1">
    <source>
        <dbReference type="ARBA" id="ARBA00004609"/>
    </source>
</evidence>
<gene>
    <name evidence="10" type="primary">LYPD5</name>
    <name evidence="10" type="ORF">G0U57_010062</name>
</gene>
<dbReference type="PANTHER" id="PTHR10624">
    <property type="entry name" value="UROKINASE PLASMINOGEN ACTIVATOR SURFACE RECEPTOR-RELATED"/>
    <property type="match status" value="1"/>
</dbReference>
<evidence type="ECO:0000313" key="11">
    <source>
        <dbReference type="Proteomes" id="UP000765507"/>
    </source>
</evidence>
<evidence type="ECO:0000256" key="5">
    <source>
        <dbReference type="ARBA" id="ARBA00023136"/>
    </source>
</evidence>
<evidence type="ECO:0000256" key="3">
    <source>
        <dbReference type="ARBA" id="ARBA00022622"/>
    </source>
</evidence>
<evidence type="ECO:0000256" key="7">
    <source>
        <dbReference type="ARBA" id="ARBA00023288"/>
    </source>
</evidence>
<keyword evidence="6" id="KW-0325">Glycoprotein</keyword>
<dbReference type="SUPFAM" id="SSF57302">
    <property type="entry name" value="Snake toxin-like"/>
    <property type="match status" value="1"/>
</dbReference>
<sequence>VPPDNTSTSLLCYTCLGTTPESCSPHRAQQSRCYDDSPRCYDATGMASIGGFAVLIYLRSCQALGCASVTSGDPWLNVQLKTTSCCSRPLCNHAPDPAPTASPRPSPTASSGVLPTNASPRPGLALPALLLLVGLGLGG</sequence>
<evidence type="ECO:0000313" key="10">
    <source>
        <dbReference type="EMBL" id="KAG6921145.1"/>
    </source>
</evidence>
<proteinExistence type="predicted"/>
<feature type="compositionally biased region" description="Pro residues" evidence="8">
    <location>
        <begin position="96"/>
        <end position="106"/>
    </location>
</feature>
<evidence type="ECO:0000256" key="4">
    <source>
        <dbReference type="ARBA" id="ARBA00022729"/>
    </source>
</evidence>
<reference evidence="10 11" key="1">
    <citation type="journal article" date="2020" name="G3 (Bethesda)">
        <title>Draft Genome of the Common Snapping Turtle, Chelydra serpentina, a Model for Phenotypic Plasticity in Reptiles.</title>
        <authorList>
            <person name="Das D."/>
            <person name="Singh S.K."/>
            <person name="Bierstedt J."/>
            <person name="Erickson A."/>
            <person name="Galli G.L.J."/>
            <person name="Crossley D.A. 2nd"/>
            <person name="Rhen T."/>
        </authorList>
    </citation>
    <scope>NUCLEOTIDE SEQUENCE [LARGE SCALE GENOMIC DNA]</scope>
    <source>
        <strain evidence="10">KW</strain>
    </source>
</reference>
<keyword evidence="5" id="KW-0472">Membrane</keyword>
<dbReference type="InterPro" id="IPR016054">
    <property type="entry name" value="LY6_UPA_recep-like"/>
</dbReference>
<dbReference type="OrthoDB" id="9445109at2759"/>
<accession>A0A8T1RXR7</accession>
<keyword evidence="7" id="KW-0449">Lipoprotein</keyword>
<keyword evidence="2" id="KW-1003">Cell membrane</keyword>
<dbReference type="GO" id="GO:0098552">
    <property type="term" value="C:side of membrane"/>
    <property type="evidence" value="ECO:0007669"/>
    <property type="project" value="UniProtKB-KW"/>
</dbReference>
<dbReference type="EMBL" id="JAHGAV010002604">
    <property type="protein sequence ID" value="KAG6921145.1"/>
    <property type="molecule type" value="Genomic_DNA"/>
</dbReference>
<evidence type="ECO:0000259" key="9">
    <source>
        <dbReference type="Pfam" id="PF00021"/>
    </source>
</evidence>
<dbReference type="PANTHER" id="PTHR10624:SF9">
    <property type="entry name" value="LY6_PLAUR DOMAIN-CONTAINING PROTEIN 5"/>
    <property type="match status" value="1"/>
</dbReference>
<dbReference type="Gene3D" id="2.10.60.10">
    <property type="entry name" value="CD59"/>
    <property type="match status" value="1"/>
</dbReference>
<dbReference type="Proteomes" id="UP000765507">
    <property type="component" value="Unassembled WGS sequence"/>
</dbReference>
<keyword evidence="4" id="KW-0732">Signal</keyword>